<dbReference type="STRING" id="35608.A0A2U1NUN0"/>
<name>A0A2U1NUN0_ARTAN</name>
<protein>
    <submittedName>
        <fullName evidence="1">GLUCAN SYNTHASE-LIKE 8 family protein</fullName>
    </submittedName>
</protein>
<sequence>MEIDRGVAVALDEKSDSDVKDNYLEEAMKMRNLSEEFRADHGLRPLTILGLENMYLPEEGTKIDENKTADELEL</sequence>
<dbReference type="AlphaFoldDB" id="A0A2U1NUN0"/>
<accession>A0A2U1NUN0</accession>
<reference evidence="1 2" key="1">
    <citation type="journal article" date="2018" name="Mol. Plant">
        <title>The genome of Artemisia annua provides insight into the evolution of Asteraceae family and artemisinin biosynthesis.</title>
        <authorList>
            <person name="Shen Q."/>
            <person name="Zhang L."/>
            <person name="Liao Z."/>
            <person name="Wang S."/>
            <person name="Yan T."/>
            <person name="Shi P."/>
            <person name="Liu M."/>
            <person name="Fu X."/>
            <person name="Pan Q."/>
            <person name="Wang Y."/>
            <person name="Lv Z."/>
            <person name="Lu X."/>
            <person name="Zhang F."/>
            <person name="Jiang W."/>
            <person name="Ma Y."/>
            <person name="Chen M."/>
            <person name="Hao X."/>
            <person name="Li L."/>
            <person name="Tang Y."/>
            <person name="Lv G."/>
            <person name="Zhou Y."/>
            <person name="Sun X."/>
            <person name="Brodelius P.E."/>
            <person name="Rose J.K.C."/>
            <person name="Tang K."/>
        </authorList>
    </citation>
    <scope>NUCLEOTIDE SEQUENCE [LARGE SCALE GENOMIC DNA]</scope>
    <source>
        <strain evidence="2">cv. Huhao1</strain>
        <tissue evidence="1">Leaf</tissue>
    </source>
</reference>
<dbReference type="OrthoDB" id="1742801at2759"/>
<evidence type="ECO:0000313" key="1">
    <source>
        <dbReference type="EMBL" id="PWA77167.1"/>
    </source>
</evidence>
<dbReference type="EMBL" id="PKPP01002165">
    <property type="protein sequence ID" value="PWA77167.1"/>
    <property type="molecule type" value="Genomic_DNA"/>
</dbReference>
<keyword evidence="2" id="KW-1185">Reference proteome</keyword>
<gene>
    <name evidence="1" type="ORF">CTI12_AA226420</name>
</gene>
<organism evidence="1 2">
    <name type="scientific">Artemisia annua</name>
    <name type="common">Sweet wormwood</name>
    <dbReference type="NCBI Taxonomy" id="35608"/>
    <lineage>
        <taxon>Eukaryota</taxon>
        <taxon>Viridiplantae</taxon>
        <taxon>Streptophyta</taxon>
        <taxon>Embryophyta</taxon>
        <taxon>Tracheophyta</taxon>
        <taxon>Spermatophyta</taxon>
        <taxon>Magnoliopsida</taxon>
        <taxon>eudicotyledons</taxon>
        <taxon>Gunneridae</taxon>
        <taxon>Pentapetalae</taxon>
        <taxon>asterids</taxon>
        <taxon>campanulids</taxon>
        <taxon>Asterales</taxon>
        <taxon>Asteraceae</taxon>
        <taxon>Asteroideae</taxon>
        <taxon>Anthemideae</taxon>
        <taxon>Artemisiinae</taxon>
        <taxon>Artemisia</taxon>
    </lineage>
</organism>
<evidence type="ECO:0000313" key="2">
    <source>
        <dbReference type="Proteomes" id="UP000245207"/>
    </source>
</evidence>
<dbReference type="Proteomes" id="UP000245207">
    <property type="component" value="Unassembled WGS sequence"/>
</dbReference>
<comment type="caution">
    <text evidence="1">The sequence shown here is derived from an EMBL/GenBank/DDBJ whole genome shotgun (WGS) entry which is preliminary data.</text>
</comment>
<proteinExistence type="predicted"/>